<dbReference type="InterPro" id="IPR050723">
    <property type="entry name" value="CFA/CMAS"/>
</dbReference>
<dbReference type="AlphaFoldDB" id="A0A2V3U910"/>
<dbReference type="InterPro" id="IPR029063">
    <property type="entry name" value="SAM-dependent_MTases_sf"/>
</dbReference>
<protein>
    <submittedName>
        <fullName evidence="6">Cyclopropane-fatty-acyl-phospholipid synthase</fullName>
    </submittedName>
</protein>
<evidence type="ECO:0000256" key="5">
    <source>
        <dbReference type="ARBA" id="ARBA00023098"/>
    </source>
</evidence>
<evidence type="ECO:0000313" key="7">
    <source>
        <dbReference type="Proteomes" id="UP000248021"/>
    </source>
</evidence>
<dbReference type="GO" id="GO:0008610">
    <property type="term" value="P:lipid biosynthetic process"/>
    <property type="evidence" value="ECO:0007669"/>
    <property type="project" value="InterPro"/>
</dbReference>
<evidence type="ECO:0000256" key="3">
    <source>
        <dbReference type="ARBA" id="ARBA00022679"/>
    </source>
</evidence>
<keyword evidence="7" id="KW-1185">Reference proteome</keyword>
<dbReference type="Gene3D" id="3.40.50.150">
    <property type="entry name" value="Vaccinia Virus protein VP39"/>
    <property type="match status" value="1"/>
</dbReference>
<dbReference type="InterPro" id="IPR003333">
    <property type="entry name" value="CMAS"/>
</dbReference>
<comment type="similarity">
    <text evidence="1">Belongs to the CFA/CMAS family.</text>
</comment>
<sequence>MTSDTTADNGGDKRLVAVKRVLRQAADHINADFGIRLWDGDVIALGPNARTDLLVALNSPAVVSRLIRRPRLATLIDLAAAGDVDIVGGTLLDLAARRGGGTKGIWKKISKFSLARALWPFLFSAKADAAATPLRSEAYQGQQIDKDAGGRDNKALVQFHYDLSNAFYQLFLDPEMQYSCGYFPTWGSSLEDAQRAKLDMICRKLRLKPGERFLDIGCGWGGLVCHAAQHYGVEAHGVTLSEAQLAFTREKIARLGLEGRVHVELRDYREVTGTFDKIASIGMFEHVGLDNHAAYFTKLRELLKPRGILLNHAITRPAKKSARAFRRKRPEYAAIVNYIFPGSELDHIGGSVSSLERHGFEIHDVEAWREHYALTTRRWCERLYAAREAAIREVGDAKTRLWLLYLAGVSLGFERGTIGIFQTVATRRARGLSGLPPTRADLYADGDVTGQR</sequence>
<evidence type="ECO:0000256" key="4">
    <source>
        <dbReference type="ARBA" id="ARBA00022691"/>
    </source>
</evidence>
<evidence type="ECO:0000256" key="2">
    <source>
        <dbReference type="ARBA" id="ARBA00022603"/>
    </source>
</evidence>
<evidence type="ECO:0000313" key="6">
    <source>
        <dbReference type="EMBL" id="PXW58804.1"/>
    </source>
</evidence>
<dbReference type="GO" id="GO:0032259">
    <property type="term" value="P:methylation"/>
    <property type="evidence" value="ECO:0007669"/>
    <property type="project" value="UniProtKB-KW"/>
</dbReference>
<dbReference type="OrthoDB" id="9782855at2"/>
<dbReference type="EMBL" id="QJJK01000005">
    <property type="protein sequence ID" value="PXW58804.1"/>
    <property type="molecule type" value="Genomic_DNA"/>
</dbReference>
<evidence type="ECO:0000256" key="1">
    <source>
        <dbReference type="ARBA" id="ARBA00010815"/>
    </source>
</evidence>
<dbReference type="Pfam" id="PF02353">
    <property type="entry name" value="CMAS"/>
    <property type="match status" value="1"/>
</dbReference>
<dbReference type="PANTHER" id="PTHR43667">
    <property type="entry name" value="CYCLOPROPANE-FATTY-ACYL-PHOSPHOLIPID SYNTHASE"/>
    <property type="match status" value="1"/>
</dbReference>
<dbReference type="GO" id="GO:0008168">
    <property type="term" value="F:methyltransferase activity"/>
    <property type="evidence" value="ECO:0007669"/>
    <property type="project" value="UniProtKB-KW"/>
</dbReference>
<keyword evidence="4" id="KW-0949">S-adenosyl-L-methionine</keyword>
<dbReference type="PANTHER" id="PTHR43667:SF1">
    <property type="entry name" value="CYCLOPROPANE-FATTY-ACYL-PHOSPHOLIPID SYNTHASE"/>
    <property type="match status" value="1"/>
</dbReference>
<keyword evidence="5" id="KW-0443">Lipid metabolism</keyword>
<keyword evidence="3" id="KW-0808">Transferase</keyword>
<accession>A0A2V3U910</accession>
<organism evidence="6 7">
    <name type="scientific">Chelatococcus asaccharovorans</name>
    <dbReference type="NCBI Taxonomy" id="28210"/>
    <lineage>
        <taxon>Bacteria</taxon>
        <taxon>Pseudomonadati</taxon>
        <taxon>Pseudomonadota</taxon>
        <taxon>Alphaproteobacteria</taxon>
        <taxon>Hyphomicrobiales</taxon>
        <taxon>Chelatococcaceae</taxon>
        <taxon>Chelatococcus</taxon>
    </lineage>
</organism>
<reference evidence="6 7" key="1">
    <citation type="submission" date="2018-05" db="EMBL/GenBank/DDBJ databases">
        <title>Genomic Encyclopedia of Type Strains, Phase IV (KMG-IV): sequencing the most valuable type-strain genomes for metagenomic binning, comparative biology and taxonomic classification.</title>
        <authorList>
            <person name="Goeker M."/>
        </authorList>
    </citation>
    <scope>NUCLEOTIDE SEQUENCE [LARGE SCALE GENOMIC DNA]</scope>
    <source>
        <strain evidence="6 7">DSM 6462</strain>
    </source>
</reference>
<gene>
    <name evidence="6" type="ORF">C7450_105152</name>
</gene>
<dbReference type="SUPFAM" id="SSF53335">
    <property type="entry name" value="S-adenosyl-L-methionine-dependent methyltransferases"/>
    <property type="match status" value="1"/>
</dbReference>
<dbReference type="CDD" id="cd02440">
    <property type="entry name" value="AdoMet_MTases"/>
    <property type="match status" value="1"/>
</dbReference>
<dbReference type="PIRSF" id="PIRSF003085">
    <property type="entry name" value="CMAS"/>
    <property type="match status" value="1"/>
</dbReference>
<dbReference type="RefSeq" id="WP_110374880.1">
    <property type="nucleotide sequence ID" value="NZ_CAKNFM010000006.1"/>
</dbReference>
<proteinExistence type="inferred from homology"/>
<name>A0A2V3U910_9HYPH</name>
<dbReference type="Proteomes" id="UP000248021">
    <property type="component" value="Unassembled WGS sequence"/>
</dbReference>
<keyword evidence="2" id="KW-0489">Methyltransferase</keyword>
<comment type="caution">
    <text evidence="6">The sequence shown here is derived from an EMBL/GenBank/DDBJ whole genome shotgun (WGS) entry which is preliminary data.</text>
</comment>